<dbReference type="WBParaSite" id="nRc.2.0.1.t16344-RA">
    <property type="protein sequence ID" value="nRc.2.0.1.t16344-RA"/>
    <property type="gene ID" value="nRc.2.0.1.g16344"/>
</dbReference>
<accession>A0A915ISJ4</accession>
<dbReference type="AlphaFoldDB" id="A0A915ISJ4"/>
<protein>
    <submittedName>
        <fullName evidence="2">Uncharacterized protein</fullName>
    </submittedName>
</protein>
<dbReference type="Proteomes" id="UP000887565">
    <property type="component" value="Unplaced"/>
</dbReference>
<evidence type="ECO:0000313" key="2">
    <source>
        <dbReference type="WBParaSite" id="nRc.2.0.1.t16344-RA"/>
    </source>
</evidence>
<organism evidence="1 2">
    <name type="scientific">Romanomermis culicivorax</name>
    <name type="common">Nematode worm</name>
    <dbReference type="NCBI Taxonomy" id="13658"/>
    <lineage>
        <taxon>Eukaryota</taxon>
        <taxon>Metazoa</taxon>
        <taxon>Ecdysozoa</taxon>
        <taxon>Nematoda</taxon>
        <taxon>Enoplea</taxon>
        <taxon>Dorylaimia</taxon>
        <taxon>Mermithida</taxon>
        <taxon>Mermithoidea</taxon>
        <taxon>Mermithidae</taxon>
        <taxon>Romanomermis</taxon>
    </lineage>
</organism>
<name>A0A915ISJ4_ROMCU</name>
<evidence type="ECO:0000313" key="1">
    <source>
        <dbReference type="Proteomes" id="UP000887565"/>
    </source>
</evidence>
<proteinExistence type="predicted"/>
<sequence length="132" mass="15186">MKFNRTEGRIPQKSCLKEAFLHVLGVSIICFDHKTTWNLGRRLKGSVCFSGTPISSAANDSWTPLAQKILLHCRANARLQQVDQAKTGILIDVDRSWHKFKRIFKHNLICLVEGTILKRSKIKDRLEDESRR</sequence>
<reference evidence="2" key="1">
    <citation type="submission" date="2022-11" db="UniProtKB">
        <authorList>
            <consortium name="WormBaseParasite"/>
        </authorList>
    </citation>
    <scope>IDENTIFICATION</scope>
</reference>
<keyword evidence="1" id="KW-1185">Reference proteome</keyword>